<feature type="transmembrane region" description="Helical" evidence="1">
    <location>
        <begin position="65"/>
        <end position="83"/>
    </location>
</feature>
<proteinExistence type="predicted"/>
<gene>
    <name evidence="2" type="ORF">GJR95_11330</name>
</gene>
<keyword evidence="1" id="KW-0472">Membrane</keyword>
<keyword evidence="1" id="KW-0812">Transmembrane</keyword>
<protein>
    <submittedName>
        <fullName evidence="2">Uncharacterized protein</fullName>
    </submittedName>
</protein>
<reference evidence="2 3" key="1">
    <citation type="submission" date="2019-11" db="EMBL/GenBank/DDBJ databases">
        <title>Spirosoma endbachense sp. nov., isolated from a natural salt meadow.</title>
        <authorList>
            <person name="Rojas J."/>
            <person name="Ambika Manirajan B."/>
            <person name="Ratering S."/>
            <person name="Suarez C."/>
            <person name="Geissler-Plaum R."/>
            <person name="Schnell S."/>
        </authorList>
    </citation>
    <scope>NUCLEOTIDE SEQUENCE [LARGE SCALE GENOMIC DNA]</scope>
    <source>
        <strain evidence="2 3">I-24</strain>
    </source>
</reference>
<accession>A0A6P1VUX9</accession>
<dbReference type="EMBL" id="CP045997">
    <property type="protein sequence ID" value="QHV95557.1"/>
    <property type="molecule type" value="Genomic_DNA"/>
</dbReference>
<dbReference type="KEGG" id="senf:GJR95_11330"/>
<evidence type="ECO:0000313" key="2">
    <source>
        <dbReference type="EMBL" id="QHV95557.1"/>
    </source>
</evidence>
<dbReference type="AlphaFoldDB" id="A0A6P1VUX9"/>
<name>A0A6P1VUX9_9BACT</name>
<evidence type="ECO:0000313" key="3">
    <source>
        <dbReference type="Proteomes" id="UP000464577"/>
    </source>
</evidence>
<feature type="transmembrane region" description="Helical" evidence="1">
    <location>
        <begin position="89"/>
        <end position="110"/>
    </location>
</feature>
<keyword evidence="3" id="KW-1185">Reference proteome</keyword>
<organism evidence="2 3">
    <name type="scientific">Spirosoma endbachense</name>
    <dbReference type="NCBI Taxonomy" id="2666025"/>
    <lineage>
        <taxon>Bacteria</taxon>
        <taxon>Pseudomonadati</taxon>
        <taxon>Bacteroidota</taxon>
        <taxon>Cytophagia</taxon>
        <taxon>Cytophagales</taxon>
        <taxon>Cytophagaceae</taxon>
        <taxon>Spirosoma</taxon>
    </lineage>
</organism>
<dbReference type="Proteomes" id="UP000464577">
    <property type="component" value="Chromosome"/>
</dbReference>
<keyword evidence="1" id="KW-1133">Transmembrane helix</keyword>
<sequence length="111" mass="12260">MATLTHSTTAYTHSQEANWITTYKNFVTKAEFNRIGWAATFVAIQGCILSPALLLVMAYMGGGDWQFLVSNLCFLAVLIPVLSVLPMKYIFPSFAMSTVIHLAIILLDILS</sequence>
<dbReference type="RefSeq" id="WP_162385969.1">
    <property type="nucleotide sequence ID" value="NZ_CP045997.1"/>
</dbReference>
<feature type="transmembrane region" description="Helical" evidence="1">
    <location>
        <begin position="35"/>
        <end position="58"/>
    </location>
</feature>
<evidence type="ECO:0000256" key="1">
    <source>
        <dbReference type="SAM" id="Phobius"/>
    </source>
</evidence>